<evidence type="ECO:0000313" key="2">
    <source>
        <dbReference type="EMBL" id="KAK8860726.1"/>
    </source>
</evidence>
<evidence type="ECO:0008006" key="4">
    <source>
        <dbReference type="Google" id="ProtNLM"/>
    </source>
</evidence>
<feature type="region of interest" description="Disordered" evidence="1">
    <location>
        <begin position="173"/>
        <end position="224"/>
    </location>
</feature>
<name>A0ABR2ICZ7_9EUKA</name>
<evidence type="ECO:0000313" key="3">
    <source>
        <dbReference type="Proteomes" id="UP001470230"/>
    </source>
</evidence>
<dbReference type="Proteomes" id="UP001470230">
    <property type="component" value="Unassembled WGS sequence"/>
</dbReference>
<sequence>MEFNIDVPDEIKPKIMQKLIQNGILKTIKRKVKMGMMIAVQEIREKNESESIVERKIFKNASPYELKALQSIFNFLATYNLNYTLSTLLEESAVRRSSSDTTNVLDLIDNEINHPENPTNNYIIDEDNRYLEENILPLKEDKSKPSKFQENKTILKKPNNYYYPNETVIDFHSGINDSNNKNDSNQNPTNNNNGNNYMSNSSSENNNYNYPVLNNKPGLINESNSQPNLELQGFKITRRTFERNPFIISVINL</sequence>
<reference evidence="2 3" key="1">
    <citation type="submission" date="2024-04" db="EMBL/GenBank/DDBJ databases">
        <title>Tritrichomonas musculus Genome.</title>
        <authorList>
            <person name="Alves-Ferreira E."/>
            <person name="Grigg M."/>
            <person name="Lorenzi H."/>
            <person name="Galac M."/>
        </authorList>
    </citation>
    <scope>NUCLEOTIDE SEQUENCE [LARGE SCALE GENOMIC DNA]</scope>
    <source>
        <strain evidence="2 3">EAF2021</strain>
    </source>
</reference>
<proteinExistence type="predicted"/>
<evidence type="ECO:0000256" key="1">
    <source>
        <dbReference type="SAM" id="MobiDB-lite"/>
    </source>
</evidence>
<accession>A0ABR2ICZ7</accession>
<feature type="compositionally biased region" description="Low complexity" evidence="1">
    <location>
        <begin position="176"/>
        <end position="215"/>
    </location>
</feature>
<dbReference type="EMBL" id="JAPFFF010000018">
    <property type="protein sequence ID" value="KAK8860726.1"/>
    <property type="molecule type" value="Genomic_DNA"/>
</dbReference>
<keyword evidence="3" id="KW-1185">Reference proteome</keyword>
<comment type="caution">
    <text evidence="2">The sequence shown here is derived from an EMBL/GenBank/DDBJ whole genome shotgun (WGS) entry which is preliminary data.</text>
</comment>
<gene>
    <name evidence="2" type="ORF">M9Y10_012391</name>
</gene>
<organism evidence="2 3">
    <name type="scientific">Tritrichomonas musculus</name>
    <dbReference type="NCBI Taxonomy" id="1915356"/>
    <lineage>
        <taxon>Eukaryota</taxon>
        <taxon>Metamonada</taxon>
        <taxon>Parabasalia</taxon>
        <taxon>Tritrichomonadida</taxon>
        <taxon>Tritrichomonadidae</taxon>
        <taxon>Tritrichomonas</taxon>
    </lineage>
</organism>
<protein>
    <recommendedName>
        <fullName evidence="4">LisH domain-containing protein</fullName>
    </recommendedName>
</protein>